<evidence type="ECO:0000256" key="2">
    <source>
        <dbReference type="ARBA" id="ARBA00023002"/>
    </source>
</evidence>
<dbReference type="GO" id="GO:0016020">
    <property type="term" value="C:membrane"/>
    <property type="evidence" value="ECO:0007669"/>
    <property type="project" value="TreeGrafter"/>
</dbReference>
<keyword evidence="2 4" id="KW-0560">Oxidoreductase</keyword>
<dbReference type="SUPFAM" id="SSF51735">
    <property type="entry name" value="NAD(P)-binding Rossmann-fold domains"/>
    <property type="match status" value="1"/>
</dbReference>
<dbReference type="EMBL" id="CACSIP010000012">
    <property type="protein sequence ID" value="CAA0110475.1"/>
    <property type="molecule type" value="Genomic_DNA"/>
</dbReference>
<dbReference type="CDD" id="cd05233">
    <property type="entry name" value="SDR_c"/>
    <property type="match status" value="1"/>
</dbReference>
<proteinExistence type="inferred from homology"/>
<organism evidence="4 5">
    <name type="scientific">Mycolicibacterium vanbaalenii</name>
    <name type="common">Mycobacterium vanbaalenii</name>
    <dbReference type="NCBI Taxonomy" id="110539"/>
    <lineage>
        <taxon>Bacteria</taxon>
        <taxon>Bacillati</taxon>
        <taxon>Actinomycetota</taxon>
        <taxon>Actinomycetes</taxon>
        <taxon>Mycobacteriales</taxon>
        <taxon>Mycobacteriaceae</taxon>
        <taxon>Mycolicibacterium</taxon>
    </lineage>
</organism>
<dbReference type="OrthoDB" id="9810734at2"/>
<comment type="similarity">
    <text evidence="1 3">Belongs to the short-chain dehydrogenases/reductases (SDR) family.</text>
</comment>
<dbReference type="AlphaFoldDB" id="A0A5S9Q108"/>
<dbReference type="NCBIfam" id="NF004521">
    <property type="entry name" value="PRK05866.1"/>
    <property type="match status" value="1"/>
</dbReference>
<dbReference type="Pfam" id="PF00106">
    <property type="entry name" value="adh_short"/>
    <property type="match status" value="1"/>
</dbReference>
<accession>A0A5S9Q108</accession>
<dbReference type="PRINTS" id="PR00080">
    <property type="entry name" value="SDRFAMILY"/>
</dbReference>
<keyword evidence="5" id="KW-1185">Reference proteome</keyword>
<dbReference type="PANTHER" id="PTHR44196:SF1">
    <property type="entry name" value="DEHYDROGENASE_REDUCTASE SDR FAMILY MEMBER 7B"/>
    <property type="match status" value="1"/>
</dbReference>
<dbReference type="InterPro" id="IPR036291">
    <property type="entry name" value="NAD(P)-bd_dom_sf"/>
</dbReference>
<evidence type="ECO:0000256" key="1">
    <source>
        <dbReference type="ARBA" id="ARBA00006484"/>
    </source>
</evidence>
<dbReference type="InterPro" id="IPR002347">
    <property type="entry name" value="SDR_fam"/>
</dbReference>
<evidence type="ECO:0000313" key="5">
    <source>
        <dbReference type="Proteomes" id="UP000430146"/>
    </source>
</evidence>
<gene>
    <name evidence="4" type="primary">acr1_1</name>
    <name evidence="4" type="ORF">AELLOGFF_00814</name>
</gene>
<evidence type="ECO:0000313" key="4">
    <source>
        <dbReference type="EMBL" id="CAA0110475.1"/>
    </source>
</evidence>
<dbReference type="GO" id="GO:0016491">
    <property type="term" value="F:oxidoreductase activity"/>
    <property type="evidence" value="ECO:0007669"/>
    <property type="project" value="UniProtKB-KW"/>
</dbReference>
<dbReference type="EC" id="1.2.1.-" evidence="4"/>
<evidence type="ECO:0000256" key="3">
    <source>
        <dbReference type="RuleBase" id="RU000363"/>
    </source>
</evidence>
<dbReference type="Proteomes" id="UP000430146">
    <property type="component" value="Unassembled WGS sequence"/>
</dbReference>
<reference evidence="4 5" key="1">
    <citation type="submission" date="2019-11" db="EMBL/GenBank/DDBJ databases">
        <authorList>
            <person name="Holert J."/>
        </authorList>
    </citation>
    <scope>NUCLEOTIDE SEQUENCE [LARGE SCALE GENOMIC DNA]</scope>
    <source>
        <strain evidence="4">BC8_1</strain>
    </source>
</reference>
<dbReference type="RefSeq" id="WP_159230218.1">
    <property type="nucleotide sequence ID" value="NZ_CACSIP010000012.1"/>
</dbReference>
<name>A0A5S9Q108_MYCVN</name>
<protein>
    <submittedName>
        <fullName evidence="4">Fatty acyl-CoA reductase</fullName>
        <ecNumber evidence="4">1.2.1.-</ecNumber>
    </submittedName>
</protein>
<sequence>MTSRNPLRRLADQVVLTSMRPPILPTLLQYRPNREVVDLKGKRILLTGASSGIGEAAAAKLARRGATVVVVARRAELLDAVVARITAAGGNARAHACDLSDLDAVDDLVATVEADLGGVDILVNNAGRSIRRPLTESLERWHDVERTIALNYYAPLRLIRGLAPGMIARGDGHVINVSTWGVKTESPPLFGVYNASKAALSSVSRIIETEWSGRGVHSTTLYYPLVKTPMIAPTRAYDGLPGLSADEAAGWIVTAARDRPVSIAPRIAVTAAAINSIAPAAVDSLMKRQRMQPGDR</sequence>
<dbReference type="Gene3D" id="3.40.50.720">
    <property type="entry name" value="NAD(P)-binding Rossmann-like Domain"/>
    <property type="match status" value="1"/>
</dbReference>
<dbReference type="PANTHER" id="PTHR44196">
    <property type="entry name" value="DEHYDROGENASE/REDUCTASE SDR FAMILY MEMBER 7B"/>
    <property type="match status" value="1"/>
</dbReference>
<dbReference type="PRINTS" id="PR00081">
    <property type="entry name" value="GDHRDH"/>
</dbReference>